<dbReference type="InterPro" id="IPR050397">
    <property type="entry name" value="Env_Response_Regulators"/>
</dbReference>
<dbReference type="Proteomes" id="UP000218418">
    <property type="component" value="Chromosome"/>
</dbReference>
<sequence length="237" mass="26258">MSDDIGGATVNQLLAALREEEYQRLIPHLEEVDLVSGEVLCEPGETMTEVYFPQTAMISLVSIMENGSTTEISLVGKEGMVGLPVFLGGYSTTSRAIVQIEGTALKLKGKILKNEFNKGGELQKLLLLYTQALFTQASQNAACNRQHNIEERLARWLLTTQDCVTKNELHLTQEFISQMLGTRRSGVTVAAGILQQAGMIRYTRGKISILDKEALNTTACECYRVIKNEYARLLKPE</sequence>
<dbReference type="GO" id="GO:0003677">
    <property type="term" value="F:DNA binding"/>
    <property type="evidence" value="ECO:0007669"/>
    <property type="project" value="UniProtKB-KW"/>
</dbReference>
<dbReference type="PANTHER" id="PTHR24567:SF74">
    <property type="entry name" value="HTH-TYPE TRANSCRIPTIONAL REGULATOR ARCR"/>
    <property type="match status" value="1"/>
</dbReference>
<keyword evidence="2" id="KW-0238">DNA-binding</keyword>
<dbReference type="InterPro" id="IPR036388">
    <property type="entry name" value="WH-like_DNA-bd_sf"/>
</dbReference>
<evidence type="ECO:0000256" key="1">
    <source>
        <dbReference type="ARBA" id="ARBA00023015"/>
    </source>
</evidence>
<keyword evidence="3" id="KW-0804">Transcription</keyword>
<evidence type="ECO:0000313" key="5">
    <source>
        <dbReference type="EMBL" id="BAY80948.1"/>
    </source>
</evidence>
<dbReference type="PROSITE" id="PS50042">
    <property type="entry name" value="CNMP_BINDING_3"/>
    <property type="match status" value="1"/>
</dbReference>
<keyword evidence="6" id="KW-1185">Reference proteome</keyword>
<dbReference type="PANTHER" id="PTHR24567">
    <property type="entry name" value="CRP FAMILY TRANSCRIPTIONAL REGULATORY PROTEIN"/>
    <property type="match status" value="1"/>
</dbReference>
<protein>
    <recommendedName>
        <fullName evidence="4">Cyclic nucleotide-binding domain-containing protein</fullName>
    </recommendedName>
</protein>
<accession>A0A1Z4LIM5</accession>
<proteinExistence type="predicted"/>
<keyword evidence="1" id="KW-0805">Transcription regulation</keyword>
<dbReference type="Pfam" id="PF00027">
    <property type="entry name" value="cNMP_binding"/>
    <property type="match status" value="1"/>
</dbReference>
<dbReference type="EMBL" id="AP018227">
    <property type="protein sequence ID" value="BAY80948.1"/>
    <property type="molecule type" value="Genomic_DNA"/>
</dbReference>
<dbReference type="SUPFAM" id="SSF46785">
    <property type="entry name" value="Winged helix' DNA-binding domain"/>
    <property type="match status" value="1"/>
</dbReference>
<evidence type="ECO:0000313" key="6">
    <source>
        <dbReference type="Proteomes" id="UP000218418"/>
    </source>
</evidence>
<dbReference type="AlphaFoldDB" id="A0A1Z4LIM5"/>
<evidence type="ECO:0000259" key="4">
    <source>
        <dbReference type="PROSITE" id="PS50042"/>
    </source>
</evidence>
<dbReference type="InterPro" id="IPR012318">
    <property type="entry name" value="HTH_CRP"/>
</dbReference>
<organism evidence="5 6">
    <name type="scientific">Calothrix parasitica NIES-267</name>
    <dbReference type="NCBI Taxonomy" id="1973488"/>
    <lineage>
        <taxon>Bacteria</taxon>
        <taxon>Bacillati</taxon>
        <taxon>Cyanobacteriota</taxon>
        <taxon>Cyanophyceae</taxon>
        <taxon>Nostocales</taxon>
        <taxon>Calotrichaceae</taxon>
        <taxon>Calothrix</taxon>
    </lineage>
</organism>
<name>A0A1Z4LIM5_9CYAN</name>
<dbReference type="InterPro" id="IPR000595">
    <property type="entry name" value="cNMP-bd_dom"/>
</dbReference>
<dbReference type="SUPFAM" id="SSF51206">
    <property type="entry name" value="cAMP-binding domain-like"/>
    <property type="match status" value="1"/>
</dbReference>
<dbReference type="CDD" id="cd00038">
    <property type="entry name" value="CAP_ED"/>
    <property type="match status" value="1"/>
</dbReference>
<reference evidence="5 6" key="1">
    <citation type="submission" date="2017-06" db="EMBL/GenBank/DDBJ databases">
        <title>Genome sequencing of cyanobaciteial culture collection at National Institute for Environmental Studies (NIES).</title>
        <authorList>
            <person name="Hirose Y."/>
            <person name="Shimura Y."/>
            <person name="Fujisawa T."/>
            <person name="Nakamura Y."/>
            <person name="Kawachi M."/>
        </authorList>
    </citation>
    <scope>NUCLEOTIDE SEQUENCE [LARGE SCALE GENOMIC DNA]</scope>
    <source>
        <strain evidence="5 6">NIES-267</strain>
    </source>
</reference>
<dbReference type="OrthoDB" id="8969464at2"/>
<evidence type="ECO:0000256" key="2">
    <source>
        <dbReference type="ARBA" id="ARBA00023125"/>
    </source>
</evidence>
<dbReference type="Gene3D" id="2.60.120.10">
    <property type="entry name" value="Jelly Rolls"/>
    <property type="match status" value="1"/>
</dbReference>
<feature type="domain" description="Cyclic nucleotide-binding" evidence="4">
    <location>
        <begin position="13"/>
        <end position="96"/>
    </location>
</feature>
<dbReference type="InterPro" id="IPR014710">
    <property type="entry name" value="RmlC-like_jellyroll"/>
</dbReference>
<dbReference type="SMART" id="SM00100">
    <property type="entry name" value="cNMP"/>
    <property type="match status" value="1"/>
</dbReference>
<dbReference type="Gene3D" id="1.10.10.10">
    <property type="entry name" value="Winged helix-like DNA-binding domain superfamily/Winged helix DNA-binding domain"/>
    <property type="match status" value="1"/>
</dbReference>
<gene>
    <name evidence="5" type="ORF">NIES267_04130</name>
</gene>
<evidence type="ECO:0000256" key="3">
    <source>
        <dbReference type="ARBA" id="ARBA00023163"/>
    </source>
</evidence>
<dbReference type="Pfam" id="PF13545">
    <property type="entry name" value="HTH_Crp_2"/>
    <property type="match status" value="1"/>
</dbReference>
<dbReference type="GO" id="GO:0003700">
    <property type="term" value="F:DNA-binding transcription factor activity"/>
    <property type="evidence" value="ECO:0007669"/>
    <property type="project" value="TreeGrafter"/>
</dbReference>
<dbReference type="GO" id="GO:0005829">
    <property type="term" value="C:cytosol"/>
    <property type="evidence" value="ECO:0007669"/>
    <property type="project" value="TreeGrafter"/>
</dbReference>
<dbReference type="InterPro" id="IPR018490">
    <property type="entry name" value="cNMP-bd_dom_sf"/>
</dbReference>
<dbReference type="InterPro" id="IPR036390">
    <property type="entry name" value="WH_DNA-bd_sf"/>
</dbReference>